<dbReference type="EMBL" id="JAWQEG010000415">
    <property type="protein sequence ID" value="KAK3890471.1"/>
    <property type="molecule type" value="Genomic_DNA"/>
</dbReference>
<dbReference type="AlphaFoldDB" id="A0AAE1GEK1"/>
<dbReference type="Proteomes" id="UP001286313">
    <property type="component" value="Unassembled WGS sequence"/>
</dbReference>
<proteinExistence type="predicted"/>
<evidence type="ECO:0000313" key="2">
    <source>
        <dbReference type="EMBL" id="KAK3890471.1"/>
    </source>
</evidence>
<accession>A0AAE1GEK1</accession>
<gene>
    <name evidence="2" type="ORF">Pcinc_005551</name>
</gene>
<feature type="compositionally biased region" description="Polar residues" evidence="1">
    <location>
        <begin position="81"/>
        <end position="93"/>
    </location>
</feature>
<organism evidence="2 3">
    <name type="scientific">Petrolisthes cinctipes</name>
    <name type="common">Flat porcelain crab</name>
    <dbReference type="NCBI Taxonomy" id="88211"/>
    <lineage>
        <taxon>Eukaryota</taxon>
        <taxon>Metazoa</taxon>
        <taxon>Ecdysozoa</taxon>
        <taxon>Arthropoda</taxon>
        <taxon>Crustacea</taxon>
        <taxon>Multicrustacea</taxon>
        <taxon>Malacostraca</taxon>
        <taxon>Eumalacostraca</taxon>
        <taxon>Eucarida</taxon>
        <taxon>Decapoda</taxon>
        <taxon>Pleocyemata</taxon>
        <taxon>Anomura</taxon>
        <taxon>Galatheoidea</taxon>
        <taxon>Porcellanidae</taxon>
        <taxon>Petrolisthes</taxon>
    </lineage>
</organism>
<feature type="region of interest" description="Disordered" evidence="1">
    <location>
        <begin position="65"/>
        <end position="93"/>
    </location>
</feature>
<evidence type="ECO:0000313" key="3">
    <source>
        <dbReference type="Proteomes" id="UP001286313"/>
    </source>
</evidence>
<keyword evidence="3" id="KW-1185">Reference proteome</keyword>
<sequence>MTSPRVQPFVFLFYHIRTIGFEYDSGKWQPIHRHHALVFPEGSGLPQQWLVAPMVLTVAITKAEEGRLGSKPPNPSFSVILPTSGQPRPVTNL</sequence>
<reference evidence="2" key="1">
    <citation type="submission" date="2023-10" db="EMBL/GenBank/DDBJ databases">
        <title>Genome assemblies of two species of porcelain crab, Petrolisthes cinctipes and Petrolisthes manimaculis (Anomura: Porcellanidae).</title>
        <authorList>
            <person name="Angst P."/>
        </authorList>
    </citation>
    <scope>NUCLEOTIDE SEQUENCE</scope>
    <source>
        <strain evidence="2">PB745_01</strain>
        <tissue evidence="2">Gill</tissue>
    </source>
</reference>
<name>A0AAE1GEK1_PETCI</name>
<protein>
    <submittedName>
        <fullName evidence="2">Uncharacterized protein</fullName>
    </submittedName>
</protein>
<comment type="caution">
    <text evidence="2">The sequence shown here is derived from an EMBL/GenBank/DDBJ whole genome shotgun (WGS) entry which is preliminary data.</text>
</comment>
<evidence type="ECO:0000256" key="1">
    <source>
        <dbReference type="SAM" id="MobiDB-lite"/>
    </source>
</evidence>